<keyword evidence="2 8" id="KW-0813">Transport</keyword>
<feature type="domain" description="TonB-dependent receptor-like beta-barrel" evidence="11">
    <location>
        <begin position="239"/>
        <end position="741"/>
    </location>
</feature>
<dbReference type="PANTHER" id="PTHR30069">
    <property type="entry name" value="TONB-DEPENDENT OUTER MEMBRANE RECEPTOR"/>
    <property type="match status" value="1"/>
</dbReference>
<keyword evidence="14" id="KW-1185">Reference proteome</keyword>
<keyword evidence="7 8" id="KW-0998">Cell outer membrane</keyword>
<comment type="similarity">
    <text evidence="8 9">Belongs to the TonB-dependent receptor family.</text>
</comment>
<dbReference type="CDD" id="cd01347">
    <property type="entry name" value="ligand_gated_channel"/>
    <property type="match status" value="1"/>
</dbReference>
<dbReference type="InterPro" id="IPR037066">
    <property type="entry name" value="Plug_dom_sf"/>
</dbReference>
<name>A0ABU0JCF2_9HYPH</name>
<dbReference type="PANTHER" id="PTHR30069:SF39">
    <property type="entry name" value="BLL6183 PROTEIN"/>
    <property type="match status" value="1"/>
</dbReference>
<dbReference type="EMBL" id="JAUSVX010000010">
    <property type="protein sequence ID" value="MDQ0471965.1"/>
    <property type="molecule type" value="Genomic_DNA"/>
</dbReference>
<dbReference type="PROSITE" id="PS52016">
    <property type="entry name" value="TONB_DEPENDENT_REC_3"/>
    <property type="match status" value="1"/>
</dbReference>
<dbReference type="Proteomes" id="UP001242480">
    <property type="component" value="Unassembled WGS sequence"/>
</dbReference>
<evidence type="ECO:0000313" key="13">
    <source>
        <dbReference type="EMBL" id="MDQ0471965.1"/>
    </source>
</evidence>
<dbReference type="Gene3D" id="2.40.170.20">
    <property type="entry name" value="TonB-dependent receptor, beta-barrel domain"/>
    <property type="match status" value="1"/>
</dbReference>
<keyword evidence="13" id="KW-0675">Receptor</keyword>
<evidence type="ECO:0000256" key="1">
    <source>
        <dbReference type="ARBA" id="ARBA00004571"/>
    </source>
</evidence>
<organism evidence="13 14">
    <name type="scientific">Labrys wisconsinensis</name>
    <dbReference type="NCBI Taxonomy" id="425677"/>
    <lineage>
        <taxon>Bacteria</taxon>
        <taxon>Pseudomonadati</taxon>
        <taxon>Pseudomonadota</taxon>
        <taxon>Alphaproteobacteria</taxon>
        <taxon>Hyphomicrobiales</taxon>
        <taxon>Xanthobacteraceae</taxon>
        <taxon>Labrys</taxon>
    </lineage>
</organism>
<evidence type="ECO:0000256" key="3">
    <source>
        <dbReference type="ARBA" id="ARBA00022452"/>
    </source>
</evidence>
<comment type="caution">
    <text evidence="13">The sequence shown here is derived from an EMBL/GenBank/DDBJ whole genome shotgun (WGS) entry which is preliminary data.</text>
</comment>
<evidence type="ECO:0000256" key="2">
    <source>
        <dbReference type="ARBA" id="ARBA00022448"/>
    </source>
</evidence>
<keyword evidence="6 8" id="KW-0472">Membrane</keyword>
<keyword evidence="4 8" id="KW-0812">Transmembrane</keyword>
<evidence type="ECO:0000313" key="14">
    <source>
        <dbReference type="Proteomes" id="UP001242480"/>
    </source>
</evidence>
<dbReference type="InterPro" id="IPR036942">
    <property type="entry name" value="Beta-barrel_TonB_sf"/>
</dbReference>
<evidence type="ECO:0000256" key="6">
    <source>
        <dbReference type="ARBA" id="ARBA00023136"/>
    </source>
</evidence>
<keyword evidence="5 9" id="KW-0798">TonB box</keyword>
<proteinExistence type="inferred from homology"/>
<feature type="chain" id="PRO_5046549653" evidence="10">
    <location>
        <begin position="25"/>
        <end position="785"/>
    </location>
</feature>
<sequence length="785" mass="84234">MLRHFLLLSSVAIVNAALLAPARAQDAPPDAGGLVLPGIDVIDTAPTGGAIARDKVPAEVQTLSADDFAKTGSAASTEALFQRLPGVTLSDVQGNGFLSDLYFRGFDASPLQGTSQGLAIYQNGVRINETFGDTVNWDLIPEEAIDRADLWTNNPAFGLNALGGALNLTMKNGFTFQGLDVKLMGGSNGRIQGSMQYGKQIGPWGLYVAIDGLHDDGWRDFSPSELKRAYADLGYKVDGAEFHLNATAADNSLGVVGPTPVQMLDQRYGSVYTSPQTTTNKLFMLDFNGKVELSPTWTVQADLYFRHFEQAHVDGNDTDASPDNCPSSLSGFICLSADDFPAGTPASQLVLRDAKGNPIPASVLNGNTPASLDRTWTKANTEGGSLQFTNTDPLFGFPNHFTIGAAVDHGNVDFRADSELGIMPPDLSVIGTGIIYHTDVPGGISPVDLKTESNTFGLYAIDTLDLTSRLSVTAGGRYNYSHVDLQDQLGDSLDGSHTYQRFNPLGGLTFKITPDITAYAGYSEANRAPTPLELGCADPAHPCLLEGFLVSDPSLKQVVSRTYEAGLRGKNELWGGQLKWSAGLYRTDNSDDIVNIPSVITGRGYYANVGDTRRQGAEVSAQYGLDRWMLYANYAYVDATYRSAVTLASPNNPAADDDGNIQVHPGDRLPAIPANQFKIGAEYKITPEWTVGGNVVAASGQYFVGDDSNQNKKLGGYAVANIYSSYQVTDHFKVFGMINNLFDRHYATYGTFFSTDDIAFLGLTDPRSVTPAQPFAVYGGVEATF</sequence>
<evidence type="ECO:0000256" key="4">
    <source>
        <dbReference type="ARBA" id="ARBA00022692"/>
    </source>
</evidence>
<dbReference type="InterPro" id="IPR039426">
    <property type="entry name" value="TonB-dep_rcpt-like"/>
</dbReference>
<feature type="domain" description="TonB-dependent receptor plug" evidence="12">
    <location>
        <begin position="54"/>
        <end position="165"/>
    </location>
</feature>
<dbReference type="InterPro" id="IPR000531">
    <property type="entry name" value="Beta-barrel_TonB"/>
</dbReference>
<protein>
    <submittedName>
        <fullName evidence="13">Iron complex outermembrane receptor protein</fullName>
    </submittedName>
</protein>
<evidence type="ECO:0000256" key="7">
    <source>
        <dbReference type="ARBA" id="ARBA00023237"/>
    </source>
</evidence>
<feature type="signal peptide" evidence="10">
    <location>
        <begin position="1"/>
        <end position="24"/>
    </location>
</feature>
<keyword evidence="10" id="KW-0732">Signal</keyword>
<evidence type="ECO:0000256" key="9">
    <source>
        <dbReference type="RuleBase" id="RU003357"/>
    </source>
</evidence>
<dbReference type="Pfam" id="PF07715">
    <property type="entry name" value="Plug"/>
    <property type="match status" value="1"/>
</dbReference>
<evidence type="ECO:0000256" key="5">
    <source>
        <dbReference type="ARBA" id="ARBA00023077"/>
    </source>
</evidence>
<reference evidence="13 14" key="1">
    <citation type="submission" date="2023-07" db="EMBL/GenBank/DDBJ databases">
        <title>Genomic Encyclopedia of Type Strains, Phase IV (KMG-IV): sequencing the most valuable type-strain genomes for metagenomic binning, comparative biology and taxonomic classification.</title>
        <authorList>
            <person name="Goeker M."/>
        </authorList>
    </citation>
    <scope>NUCLEOTIDE SEQUENCE [LARGE SCALE GENOMIC DNA]</scope>
    <source>
        <strain evidence="13 14">DSM 19619</strain>
    </source>
</reference>
<dbReference type="SUPFAM" id="SSF56935">
    <property type="entry name" value="Porins"/>
    <property type="match status" value="1"/>
</dbReference>
<dbReference type="Pfam" id="PF00593">
    <property type="entry name" value="TonB_dep_Rec_b-barrel"/>
    <property type="match status" value="1"/>
</dbReference>
<keyword evidence="3 8" id="KW-1134">Transmembrane beta strand</keyword>
<comment type="subcellular location">
    <subcellularLocation>
        <location evidence="1 8">Cell outer membrane</location>
        <topology evidence="1 8">Multi-pass membrane protein</topology>
    </subcellularLocation>
</comment>
<evidence type="ECO:0000256" key="10">
    <source>
        <dbReference type="SAM" id="SignalP"/>
    </source>
</evidence>
<dbReference type="InterPro" id="IPR012910">
    <property type="entry name" value="Plug_dom"/>
</dbReference>
<accession>A0ABU0JCF2</accession>
<evidence type="ECO:0000256" key="8">
    <source>
        <dbReference type="PROSITE-ProRule" id="PRU01360"/>
    </source>
</evidence>
<dbReference type="RefSeq" id="WP_307277967.1">
    <property type="nucleotide sequence ID" value="NZ_JAUSVX010000010.1"/>
</dbReference>
<dbReference type="Gene3D" id="2.170.130.10">
    <property type="entry name" value="TonB-dependent receptor, plug domain"/>
    <property type="match status" value="1"/>
</dbReference>
<gene>
    <name evidence="13" type="ORF">QO011_004992</name>
</gene>
<evidence type="ECO:0000259" key="12">
    <source>
        <dbReference type="Pfam" id="PF07715"/>
    </source>
</evidence>
<evidence type="ECO:0000259" key="11">
    <source>
        <dbReference type="Pfam" id="PF00593"/>
    </source>
</evidence>